<evidence type="ECO:0000256" key="1">
    <source>
        <dbReference type="ARBA" id="ARBA00022670"/>
    </source>
</evidence>
<evidence type="ECO:0000313" key="8">
    <source>
        <dbReference type="Proteomes" id="UP000521922"/>
    </source>
</evidence>
<dbReference type="AlphaFoldDB" id="A0A7Y9DQM2"/>
<accession>A0A7Y9DQM2</accession>
<keyword evidence="5" id="KW-0482">Metalloprotease</keyword>
<evidence type="ECO:0000256" key="3">
    <source>
        <dbReference type="ARBA" id="ARBA00022801"/>
    </source>
</evidence>
<keyword evidence="4" id="KW-0862">Zinc</keyword>
<dbReference type="GO" id="GO:0006508">
    <property type="term" value="P:proteolysis"/>
    <property type="evidence" value="ECO:0007669"/>
    <property type="project" value="UniProtKB-KW"/>
</dbReference>
<reference evidence="7 8" key="1">
    <citation type="submission" date="2020-07" db="EMBL/GenBank/DDBJ databases">
        <title>Sequencing the genomes of 1000 actinobacteria strains.</title>
        <authorList>
            <person name="Klenk H.-P."/>
        </authorList>
    </citation>
    <scope>NUCLEOTIDE SEQUENCE [LARGE SCALE GENOMIC DNA]</scope>
    <source>
        <strain evidence="7 8">DSM 7487</strain>
    </source>
</reference>
<evidence type="ECO:0000313" key="7">
    <source>
        <dbReference type="EMBL" id="NYD25020.1"/>
    </source>
</evidence>
<keyword evidence="8" id="KW-1185">Reference proteome</keyword>
<evidence type="ECO:0000256" key="2">
    <source>
        <dbReference type="ARBA" id="ARBA00022723"/>
    </source>
</evidence>
<gene>
    <name evidence="7" type="ORF">BJ968_004560</name>
</gene>
<evidence type="ECO:0000256" key="4">
    <source>
        <dbReference type="ARBA" id="ARBA00022833"/>
    </source>
</evidence>
<sequence length="187" mass="19845">MPDSRFGILITRTALHEAATAGAAALPMETGGILLGFRTPDLVVVTRTVTVPDPRSNSRSYLRRREPAQALLNAAPMPAQDLQVVGYVGEWHTHPADSPPSRTDIQALGDTARLLDAPAALIVLTYTQAGHLANVHGLIALRDPWPIRVISPVTVNAVTPTVTDDSTTTLEAEAAHTLRAGKGADRP</sequence>
<dbReference type="GO" id="GO:0046872">
    <property type="term" value="F:metal ion binding"/>
    <property type="evidence" value="ECO:0007669"/>
    <property type="project" value="UniProtKB-KW"/>
</dbReference>
<dbReference type="RefSeq" id="WP_179755825.1">
    <property type="nucleotide sequence ID" value="NZ_BAAAGN010000008.1"/>
</dbReference>
<name>A0A7Y9DQM2_9ACTN</name>
<dbReference type="EMBL" id="JACCBB010000001">
    <property type="protein sequence ID" value="NYD25020.1"/>
    <property type="molecule type" value="Genomic_DNA"/>
</dbReference>
<organism evidence="7 8">
    <name type="scientific">Kineococcus aurantiacus</name>
    <dbReference type="NCBI Taxonomy" id="37633"/>
    <lineage>
        <taxon>Bacteria</taxon>
        <taxon>Bacillati</taxon>
        <taxon>Actinomycetota</taxon>
        <taxon>Actinomycetes</taxon>
        <taxon>Kineosporiales</taxon>
        <taxon>Kineosporiaceae</taxon>
        <taxon>Kineococcus</taxon>
    </lineage>
</organism>
<dbReference type="InterPro" id="IPR028090">
    <property type="entry name" value="JAB_dom_prok"/>
</dbReference>
<dbReference type="Pfam" id="PF14464">
    <property type="entry name" value="Prok-JAB"/>
    <property type="match status" value="1"/>
</dbReference>
<comment type="caution">
    <text evidence="7">The sequence shown here is derived from an EMBL/GenBank/DDBJ whole genome shotgun (WGS) entry which is preliminary data.</text>
</comment>
<dbReference type="Proteomes" id="UP000521922">
    <property type="component" value="Unassembled WGS sequence"/>
</dbReference>
<dbReference type="SUPFAM" id="SSF102712">
    <property type="entry name" value="JAB1/MPN domain"/>
    <property type="match status" value="1"/>
</dbReference>
<dbReference type="Gene3D" id="3.40.140.10">
    <property type="entry name" value="Cytidine Deaminase, domain 2"/>
    <property type="match status" value="1"/>
</dbReference>
<protein>
    <submittedName>
        <fullName evidence="7">Integrative and conjugative element protein (TIGR02256 family)</fullName>
    </submittedName>
</protein>
<evidence type="ECO:0000259" key="6">
    <source>
        <dbReference type="Pfam" id="PF14464"/>
    </source>
</evidence>
<proteinExistence type="predicted"/>
<keyword evidence="1" id="KW-0645">Protease</keyword>
<evidence type="ECO:0000256" key="5">
    <source>
        <dbReference type="ARBA" id="ARBA00023049"/>
    </source>
</evidence>
<keyword evidence="3" id="KW-0378">Hydrolase</keyword>
<feature type="domain" description="JAB" evidence="6">
    <location>
        <begin position="15"/>
        <end position="119"/>
    </location>
</feature>
<dbReference type="GO" id="GO:0008237">
    <property type="term" value="F:metallopeptidase activity"/>
    <property type="evidence" value="ECO:0007669"/>
    <property type="project" value="UniProtKB-KW"/>
</dbReference>
<keyword evidence="2" id="KW-0479">Metal-binding</keyword>